<keyword evidence="3" id="KW-1185">Reference proteome</keyword>
<keyword evidence="1" id="KW-0812">Transmembrane</keyword>
<accession>A0A939KIK6</accession>
<dbReference type="EMBL" id="JAFNJU010000002">
    <property type="protein sequence ID" value="MBO1264076.1"/>
    <property type="molecule type" value="Genomic_DNA"/>
</dbReference>
<comment type="caution">
    <text evidence="2">The sequence shown here is derived from an EMBL/GenBank/DDBJ whole genome shotgun (WGS) entry which is preliminary data.</text>
</comment>
<evidence type="ECO:0000256" key="1">
    <source>
        <dbReference type="SAM" id="Phobius"/>
    </source>
</evidence>
<dbReference type="RefSeq" id="WP_207598598.1">
    <property type="nucleotide sequence ID" value="NZ_JAFNJU010000002.1"/>
</dbReference>
<keyword evidence="1" id="KW-0472">Membrane</keyword>
<feature type="transmembrane region" description="Helical" evidence="1">
    <location>
        <begin position="9"/>
        <end position="28"/>
    </location>
</feature>
<organism evidence="2 3">
    <name type="scientific">Proteiniclasticum aestuarii</name>
    <dbReference type="NCBI Taxonomy" id="2817862"/>
    <lineage>
        <taxon>Bacteria</taxon>
        <taxon>Bacillati</taxon>
        <taxon>Bacillota</taxon>
        <taxon>Clostridia</taxon>
        <taxon>Eubacteriales</taxon>
        <taxon>Clostridiaceae</taxon>
        <taxon>Proteiniclasticum</taxon>
    </lineage>
</organism>
<gene>
    <name evidence="2" type="ORF">J3A84_03330</name>
</gene>
<evidence type="ECO:0000313" key="3">
    <source>
        <dbReference type="Proteomes" id="UP000664218"/>
    </source>
</evidence>
<proteinExistence type="predicted"/>
<protein>
    <submittedName>
        <fullName evidence="2">Uncharacterized protein</fullName>
    </submittedName>
</protein>
<dbReference type="AlphaFoldDB" id="A0A939KIK6"/>
<reference evidence="2" key="1">
    <citation type="submission" date="2021-03" db="EMBL/GenBank/DDBJ databases">
        <title>Proteiniclasticum marinus sp. nov., isolated from tidal flat sediment.</title>
        <authorList>
            <person name="Namirimu T."/>
            <person name="Yang J.-A."/>
            <person name="Yang S.-H."/>
            <person name="Kim Y.-J."/>
            <person name="Kwon K.K."/>
        </authorList>
    </citation>
    <scope>NUCLEOTIDE SEQUENCE</scope>
    <source>
        <strain evidence="2">SCR006</strain>
    </source>
</reference>
<evidence type="ECO:0000313" key="2">
    <source>
        <dbReference type="EMBL" id="MBO1264076.1"/>
    </source>
</evidence>
<name>A0A939KIK6_9CLOT</name>
<keyword evidence="1" id="KW-1133">Transmembrane helix</keyword>
<dbReference type="Proteomes" id="UP000664218">
    <property type="component" value="Unassembled WGS sequence"/>
</dbReference>
<sequence length="289" mass="32774">MENGKKPSALMAIGIILLLLGNTVILWSKMEHLENELLNVRNSISSISFGNDTYGMEQRIMEEIRKEASILESSETALAFRNNKLQVKVSLVPKVLNEGDTFYVVSGYEKVEARKIDEVTFVASLAMNTKKPMELYVVTETQEGTIQEKLPEVYLEQFLSVNLWSSSIHEERTLQLELSAAMEESSAFLEELDEAKVRVYDRIGKEIMEIPLEEKDPNNSLKEEDFGFKYSAFEVNLPDELFDMEYFNVKAVLKNYGITMVSDEIFSFSKDGSALEGVGGSGFQIFYDN</sequence>